<evidence type="ECO:0000256" key="5">
    <source>
        <dbReference type="ARBA" id="ARBA00022909"/>
    </source>
</evidence>
<dbReference type="Pfam" id="PF01063">
    <property type="entry name" value="Aminotran_4"/>
    <property type="match status" value="1"/>
</dbReference>
<keyword evidence="4" id="KW-0663">Pyridoxal phosphate</keyword>
<keyword evidence="5" id="KW-0289">Folate biosynthesis</keyword>
<dbReference type="InterPro" id="IPR036038">
    <property type="entry name" value="Aminotransferase-like"/>
</dbReference>
<dbReference type="Gene3D" id="3.20.10.10">
    <property type="entry name" value="D-amino Acid Aminotransferase, subunit A, domain 2"/>
    <property type="match status" value="1"/>
</dbReference>
<protein>
    <recommendedName>
        <fullName evidence="8 10">Aminodeoxychorismate lyase</fullName>
        <ecNumber evidence="8 10">4.1.3.38</ecNumber>
    </recommendedName>
</protein>
<gene>
    <name evidence="11" type="ORF">SAMN02745674_00934</name>
</gene>
<keyword evidence="6 11" id="KW-0456">Lyase</keyword>
<dbReference type="Gene3D" id="3.30.470.10">
    <property type="match status" value="1"/>
</dbReference>
<dbReference type="EC" id="4.1.3.38" evidence="8 10"/>
<name>A0A1T4NVU4_9GAMM</name>
<dbReference type="NCBIfam" id="TIGR03461">
    <property type="entry name" value="pabC_Proteo"/>
    <property type="match status" value="1"/>
</dbReference>
<evidence type="ECO:0000256" key="3">
    <source>
        <dbReference type="ARBA" id="ARBA00011738"/>
    </source>
</evidence>
<dbReference type="InterPro" id="IPR050571">
    <property type="entry name" value="Class-IV_PLP-Dep_Aminotrnsfr"/>
</dbReference>
<dbReference type="RefSeq" id="WP_078757560.1">
    <property type="nucleotide sequence ID" value="NZ_FUXP01000002.1"/>
</dbReference>
<dbReference type="GO" id="GO:0046656">
    <property type="term" value="P:folic acid biosynthetic process"/>
    <property type="evidence" value="ECO:0007669"/>
    <property type="project" value="UniProtKB-KW"/>
</dbReference>
<evidence type="ECO:0000256" key="8">
    <source>
        <dbReference type="ARBA" id="ARBA00035676"/>
    </source>
</evidence>
<evidence type="ECO:0000256" key="1">
    <source>
        <dbReference type="ARBA" id="ARBA00001933"/>
    </source>
</evidence>
<accession>A0A1T4NVU4</accession>
<dbReference type="PANTHER" id="PTHR42743">
    <property type="entry name" value="AMINO-ACID AMINOTRANSFERASE"/>
    <property type="match status" value="1"/>
</dbReference>
<dbReference type="GO" id="GO:0008696">
    <property type="term" value="F:4-amino-4-deoxychorismate lyase activity"/>
    <property type="evidence" value="ECO:0007669"/>
    <property type="project" value="UniProtKB-UniRule"/>
</dbReference>
<comment type="subunit">
    <text evidence="3">Homodimer.</text>
</comment>
<dbReference type="OrthoDB" id="9805628at2"/>
<comment type="cofactor">
    <cofactor evidence="1">
        <name>pyridoxal 5'-phosphate</name>
        <dbReference type="ChEBI" id="CHEBI:597326"/>
    </cofactor>
</comment>
<evidence type="ECO:0000256" key="2">
    <source>
        <dbReference type="ARBA" id="ARBA00009320"/>
    </source>
</evidence>
<dbReference type="GO" id="GO:0008153">
    <property type="term" value="P:4-aminobenzoate biosynthetic process"/>
    <property type="evidence" value="ECO:0007669"/>
    <property type="project" value="UniProtKB-UniRule"/>
</dbReference>
<evidence type="ECO:0000256" key="6">
    <source>
        <dbReference type="ARBA" id="ARBA00023239"/>
    </source>
</evidence>
<dbReference type="InterPro" id="IPR017824">
    <property type="entry name" value="Aminodeoxychorismate_lyase_IV"/>
</dbReference>
<evidence type="ECO:0000256" key="7">
    <source>
        <dbReference type="ARBA" id="ARBA00035633"/>
    </source>
</evidence>
<dbReference type="Proteomes" id="UP000190061">
    <property type="component" value="Unassembled WGS sequence"/>
</dbReference>
<keyword evidence="12" id="KW-1185">Reference proteome</keyword>
<dbReference type="AlphaFoldDB" id="A0A1T4NVU4"/>
<dbReference type="PANTHER" id="PTHR42743:SF2">
    <property type="entry name" value="AMINODEOXYCHORISMATE LYASE"/>
    <property type="match status" value="1"/>
</dbReference>
<dbReference type="STRING" id="1122188.SAMN02745674_00934"/>
<evidence type="ECO:0000313" key="12">
    <source>
        <dbReference type="Proteomes" id="UP000190061"/>
    </source>
</evidence>
<dbReference type="GO" id="GO:0030170">
    <property type="term" value="F:pyridoxal phosphate binding"/>
    <property type="evidence" value="ECO:0007669"/>
    <property type="project" value="InterPro"/>
</dbReference>
<comment type="catalytic activity">
    <reaction evidence="9">
        <text>4-amino-4-deoxychorismate = 4-aminobenzoate + pyruvate + H(+)</text>
        <dbReference type="Rhea" id="RHEA:16201"/>
        <dbReference type="ChEBI" id="CHEBI:15361"/>
        <dbReference type="ChEBI" id="CHEBI:15378"/>
        <dbReference type="ChEBI" id="CHEBI:17836"/>
        <dbReference type="ChEBI" id="CHEBI:58406"/>
        <dbReference type="EC" id="4.1.3.38"/>
    </reaction>
</comment>
<dbReference type="InterPro" id="IPR043132">
    <property type="entry name" value="BCAT-like_C"/>
</dbReference>
<evidence type="ECO:0000313" key="11">
    <source>
        <dbReference type="EMBL" id="SJZ83341.1"/>
    </source>
</evidence>
<evidence type="ECO:0000256" key="9">
    <source>
        <dbReference type="ARBA" id="ARBA00049529"/>
    </source>
</evidence>
<dbReference type="GO" id="GO:0005829">
    <property type="term" value="C:cytosol"/>
    <property type="evidence" value="ECO:0007669"/>
    <property type="project" value="TreeGrafter"/>
</dbReference>
<evidence type="ECO:0000256" key="10">
    <source>
        <dbReference type="NCBIfam" id="TIGR03461"/>
    </source>
</evidence>
<comment type="similarity">
    <text evidence="2">Belongs to the class-IV pyridoxal-phosphate-dependent aminotransferase family.</text>
</comment>
<dbReference type="SUPFAM" id="SSF56752">
    <property type="entry name" value="D-aminoacid aminotransferase-like PLP-dependent enzymes"/>
    <property type="match status" value="1"/>
</dbReference>
<dbReference type="EMBL" id="FUXP01000002">
    <property type="protein sequence ID" value="SJZ83341.1"/>
    <property type="molecule type" value="Genomic_DNA"/>
</dbReference>
<reference evidence="11 12" key="1">
    <citation type="submission" date="2017-02" db="EMBL/GenBank/DDBJ databases">
        <authorList>
            <person name="Peterson S.W."/>
        </authorList>
    </citation>
    <scope>NUCLEOTIDE SEQUENCE [LARGE SCALE GENOMIC DNA]</scope>
    <source>
        <strain evidence="11 12">DSM 21749</strain>
    </source>
</reference>
<sequence length="280" mass="30350">MAAIFRTFLGDREVRGVLPDDRGLAYGDGLFETMRGHAGRIPWWSAHWDRLARGAERLAIALPARARVEAEVDRLLEGADGVVKLRVGRTGGGRGYAPPAGGEPSWSLSLHAEPEPPRRGLVLRWCATPVSIQPALAGIKHCNRLEQVLARLEWNQPGAAGADADEGLMCATDGAVVGATAANLFVLHGSRWQTPEVDRCGVAGVCRGWLLQHCEVDQARITVEEVERADALVLTNAVRGILPVARLGRRNFVPHPAVAEWQRRLARSHPAFASTPSEMP</sequence>
<dbReference type="InterPro" id="IPR001544">
    <property type="entry name" value="Aminotrans_IV"/>
</dbReference>
<proteinExistence type="inferred from homology"/>
<evidence type="ECO:0000256" key="4">
    <source>
        <dbReference type="ARBA" id="ARBA00022898"/>
    </source>
</evidence>
<organism evidence="11 12">
    <name type="scientific">Lysobacter spongiicola DSM 21749</name>
    <dbReference type="NCBI Taxonomy" id="1122188"/>
    <lineage>
        <taxon>Bacteria</taxon>
        <taxon>Pseudomonadati</taxon>
        <taxon>Pseudomonadota</taxon>
        <taxon>Gammaproteobacteria</taxon>
        <taxon>Lysobacterales</taxon>
        <taxon>Lysobacteraceae</taxon>
        <taxon>Novilysobacter</taxon>
    </lineage>
</organism>
<comment type="pathway">
    <text evidence="7">Cofactor biosynthesis; tetrahydrofolate biosynthesis; 4-aminobenzoate from chorismate: step 2/2.</text>
</comment>
<dbReference type="InterPro" id="IPR043131">
    <property type="entry name" value="BCAT-like_N"/>
</dbReference>